<dbReference type="PANTHER" id="PTHR43687">
    <property type="entry name" value="ADENYLYLSULFATE REDUCTASE, BETA SUBUNIT"/>
    <property type="match status" value="1"/>
</dbReference>
<dbReference type="InterPro" id="IPR050572">
    <property type="entry name" value="Fe-S_Ferredoxin"/>
</dbReference>
<evidence type="ECO:0000256" key="3">
    <source>
        <dbReference type="ARBA" id="ARBA00023004"/>
    </source>
</evidence>
<dbReference type="PROSITE" id="PS51379">
    <property type="entry name" value="4FE4S_FER_2"/>
    <property type="match status" value="4"/>
</dbReference>
<keyword evidence="4" id="KW-0411">Iron-sulfur</keyword>
<proteinExistence type="predicted"/>
<evidence type="ECO:0000313" key="8">
    <source>
        <dbReference type="Proteomes" id="UP000672602"/>
    </source>
</evidence>
<dbReference type="Gene3D" id="3.30.70.20">
    <property type="match status" value="2"/>
</dbReference>
<dbReference type="GO" id="GO:0046872">
    <property type="term" value="F:metal ion binding"/>
    <property type="evidence" value="ECO:0007669"/>
    <property type="project" value="UniProtKB-KW"/>
</dbReference>
<evidence type="ECO:0000256" key="1">
    <source>
        <dbReference type="ARBA" id="ARBA00022485"/>
    </source>
</evidence>
<sequence length="688" mass="73927">MKLNGKTVLICDCEDTMPLDGAKFAKACGHKAGEAPPVHRNLCRRELERFAHLVGDAEAEGAGTLVACTQERTAFEEALSETGQDPAHPPLFANIREYAGWSVEADKAHPKIAALLSAAALDRPDVATVKMESAGICLLYGAGQAAVDAARQLEGRLDVSLLLTDPGDVMPLGIMDLLVARGRVAGASGHLGGFEIVVDRYAPLDPASRGELAWGRPSNQAASQCDIILDMSGEAPLFPAHEKRDGYIRVDPSDPVAVQKAILQASDLVGEFEKPRYVAFDPDVCAHSRARVTGCTRCLDVCPASAIQPDGDHVTIDPYVCGGCGACNSVCPTEAARYAYPRDQHLLTRVRTLLKTYLDAGGKRPTLLFHAEGRSFETIEASARFGRGLPAATIPVPINEPTQLNAEMLISAIAMGAHRVVILVHPTKRDELEGLAHQTGLVETMLGGLGYESGLVEVLTAADPDALEDALHDSPAARRKLSMPKAAAFAPQERKRTNLRLASAHLRKHAPDPRDHIALAKGAAFGTVHVDVAGCTLCLACVGACPTGALGDNPDMPQLSFSEDACIQCGLCKNTCPEKVISLEPRYNFRDDAAERHVIKEEEPFECVSCGKPFASKSTIEKMLATLGDKHWMFKGGQMERLKMCEDCRVQAVFDAGEGEIFRGGDRPRPRTTGDYFAARERGEDIDE</sequence>
<comment type="caution">
    <text evidence="7">The sequence shown here is derived from an EMBL/GenBank/DDBJ whole genome shotgun (WGS) entry which is preliminary data.</text>
</comment>
<dbReference type="Pfam" id="PF13187">
    <property type="entry name" value="Fer4_9"/>
    <property type="match status" value="1"/>
</dbReference>
<dbReference type="SUPFAM" id="SSF54862">
    <property type="entry name" value="4Fe-4S ferredoxins"/>
    <property type="match status" value="1"/>
</dbReference>
<feature type="domain" description="4Fe-4S ferredoxin-type" evidence="6">
    <location>
        <begin position="557"/>
        <end position="586"/>
    </location>
</feature>
<dbReference type="PANTHER" id="PTHR43687:SF4">
    <property type="entry name" value="BLR5484 PROTEIN"/>
    <property type="match status" value="1"/>
</dbReference>
<organism evidence="7 8">
    <name type="scientific">Marivibrio halodurans</name>
    <dbReference type="NCBI Taxonomy" id="2039722"/>
    <lineage>
        <taxon>Bacteria</taxon>
        <taxon>Pseudomonadati</taxon>
        <taxon>Pseudomonadota</taxon>
        <taxon>Alphaproteobacteria</taxon>
        <taxon>Rhodospirillales</taxon>
        <taxon>Rhodospirillaceae</taxon>
        <taxon>Marivibrio</taxon>
    </lineage>
</organism>
<evidence type="ECO:0000256" key="4">
    <source>
        <dbReference type="ARBA" id="ARBA00023014"/>
    </source>
</evidence>
<feature type="domain" description="4Fe-4S ferredoxin-type" evidence="6">
    <location>
        <begin position="526"/>
        <end position="555"/>
    </location>
</feature>
<gene>
    <name evidence="7" type="ORF">KAJ83_06345</name>
</gene>
<evidence type="ECO:0000313" key="7">
    <source>
        <dbReference type="EMBL" id="MBP5856620.1"/>
    </source>
</evidence>
<keyword evidence="3" id="KW-0408">Iron</keyword>
<dbReference type="InterPro" id="IPR017896">
    <property type="entry name" value="4Fe4S_Fe-S-bd"/>
</dbReference>
<reference evidence="7" key="1">
    <citation type="submission" date="2021-04" db="EMBL/GenBank/DDBJ databases">
        <authorList>
            <person name="Zhang D.-C."/>
        </authorList>
    </citation>
    <scope>NUCLEOTIDE SEQUENCE</scope>
    <source>
        <strain evidence="7">CGMCC 1.15697</strain>
    </source>
</reference>
<evidence type="ECO:0000259" key="6">
    <source>
        <dbReference type="PROSITE" id="PS51379"/>
    </source>
</evidence>
<evidence type="ECO:0000256" key="5">
    <source>
        <dbReference type="SAM" id="MobiDB-lite"/>
    </source>
</evidence>
<feature type="compositionally biased region" description="Basic and acidic residues" evidence="5">
    <location>
        <begin position="678"/>
        <end position="688"/>
    </location>
</feature>
<feature type="domain" description="4Fe-4S ferredoxin-type" evidence="6">
    <location>
        <begin position="312"/>
        <end position="341"/>
    </location>
</feature>
<dbReference type="Proteomes" id="UP000672602">
    <property type="component" value="Unassembled WGS sequence"/>
</dbReference>
<dbReference type="Pfam" id="PF12838">
    <property type="entry name" value="Fer4_7"/>
    <property type="match status" value="1"/>
</dbReference>
<accession>A0A8J7V1R6</accession>
<keyword evidence="2" id="KW-0479">Metal-binding</keyword>
<evidence type="ECO:0000256" key="2">
    <source>
        <dbReference type="ARBA" id="ARBA00022723"/>
    </source>
</evidence>
<feature type="domain" description="4Fe-4S ferredoxin-type" evidence="6">
    <location>
        <begin position="283"/>
        <end position="311"/>
    </location>
</feature>
<dbReference type="RefSeq" id="WP_210681185.1">
    <property type="nucleotide sequence ID" value="NZ_JAGMWN010000002.1"/>
</dbReference>
<keyword evidence="8" id="KW-1185">Reference proteome</keyword>
<dbReference type="PROSITE" id="PS00198">
    <property type="entry name" value="4FE4S_FER_1"/>
    <property type="match status" value="3"/>
</dbReference>
<dbReference type="AlphaFoldDB" id="A0A8J7V1R6"/>
<protein>
    <submittedName>
        <fullName evidence="7">4Fe-4S dicluster domain-containing protein</fullName>
    </submittedName>
</protein>
<dbReference type="GO" id="GO:0051539">
    <property type="term" value="F:4 iron, 4 sulfur cluster binding"/>
    <property type="evidence" value="ECO:0007669"/>
    <property type="project" value="UniProtKB-KW"/>
</dbReference>
<keyword evidence="1" id="KW-0004">4Fe-4S</keyword>
<dbReference type="InterPro" id="IPR017900">
    <property type="entry name" value="4Fe4S_Fe_S_CS"/>
</dbReference>
<dbReference type="EMBL" id="JAGMWN010000002">
    <property type="protein sequence ID" value="MBP5856620.1"/>
    <property type="molecule type" value="Genomic_DNA"/>
</dbReference>
<name>A0A8J7V1R6_9PROT</name>
<feature type="region of interest" description="Disordered" evidence="5">
    <location>
        <begin position="664"/>
        <end position="688"/>
    </location>
</feature>